<dbReference type="PROSITE" id="PS01359">
    <property type="entry name" value="ZF_PHD_1"/>
    <property type="match status" value="1"/>
</dbReference>
<dbReference type="SUPFAM" id="SSF52540">
    <property type="entry name" value="P-loop containing nucleoside triphosphate hydrolases"/>
    <property type="match status" value="2"/>
</dbReference>
<evidence type="ECO:0000256" key="3">
    <source>
        <dbReference type="ARBA" id="ARBA00022801"/>
    </source>
</evidence>
<evidence type="ECO:0000256" key="2">
    <source>
        <dbReference type="ARBA" id="ARBA00022771"/>
    </source>
</evidence>
<name>A0ABR1G6S9_AURAN</name>
<feature type="domain" description="Helicase C-terminal" evidence="9">
    <location>
        <begin position="487"/>
        <end position="647"/>
    </location>
</feature>
<reference evidence="10 11" key="1">
    <citation type="submission" date="2024-03" db="EMBL/GenBank/DDBJ databases">
        <title>Aureococcus anophagefferens CCMP1851 and Kratosvirus quantuckense: Draft genome of a second virus-susceptible host strain in the model system.</title>
        <authorList>
            <person name="Chase E."/>
            <person name="Truchon A.R."/>
            <person name="Schepens W."/>
            <person name="Wilhelm S.W."/>
        </authorList>
    </citation>
    <scope>NUCLEOTIDE SEQUENCE [LARGE SCALE GENOMIC DNA]</scope>
    <source>
        <strain evidence="10 11">CCMP1851</strain>
    </source>
</reference>
<evidence type="ECO:0000256" key="4">
    <source>
        <dbReference type="ARBA" id="ARBA00022833"/>
    </source>
</evidence>
<keyword evidence="2 5" id="KW-0863">Zinc-finger</keyword>
<dbReference type="Gene3D" id="3.40.50.10810">
    <property type="entry name" value="Tandem AAA-ATPase domain"/>
    <property type="match status" value="1"/>
</dbReference>
<dbReference type="Proteomes" id="UP001363151">
    <property type="component" value="Unassembled WGS sequence"/>
</dbReference>
<dbReference type="CDD" id="cd17919">
    <property type="entry name" value="DEXHc_Snf"/>
    <property type="match status" value="1"/>
</dbReference>
<dbReference type="InterPro" id="IPR001650">
    <property type="entry name" value="Helicase_C-like"/>
</dbReference>
<evidence type="ECO:0000259" key="9">
    <source>
        <dbReference type="PROSITE" id="PS51194"/>
    </source>
</evidence>
<keyword evidence="11" id="KW-1185">Reference proteome</keyword>
<feature type="region of interest" description="Disordered" evidence="6">
    <location>
        <begin position="836"/>
        <end position="863"/>
    </location>
</feature>
<dbReference type="SMART" id="SM00249">
    <property type="entry name" value="PHD"/>
    <property type="match status" value="1"/>
</dbReference>
<dbReference type="Pfam" id="PF00628">
    <property type="entry name" value="PHD"/>
    <property type="match status" value="1"/>
</dbReference>
<dbReference type="PROSITE" id="PS51194">
    <property type="entry name" value="HELICASE_CTER"/>
    <property type="match status" value="1"/>
</dbReference>
<dbReference type="SUPFAM" id="SSF57903">
    <property type="entry name" value="FYVE/PHD zinc finger"/>
    <property type="match status" value="1"/>
</dbReference>
<dbReference type="Pfam" id="PF00271">
    <property type="entry name" value="Helicase_C"/>
    <property type="match status" value="1"/>
</dbReference>
<organism evidence="10 11">
    <name type="scientific">Aureococcus anophagefferens</name>
    <name type="common">Harmful bloom alga</name>
    <dbReference type="NCBI Taxonomy" id="44056"/>
    <lineage>
        <taxon>Eukaryota</taxon>
        <taxon>Sar</taxon>
        <taxon>Stramenopiles</taxon>
        <taxon>Ochrophyta</taxon>
        <taxon>Pelagophyceae</taxon>
        <taxon>Pelagomonadales</taxon>
        <taxon>Pelagomonadaceae</taxon>
        <taxon>Aureococcus</taxon>
    </lineage>
</organism>
<dbReference type="SMART" id="SM00487">
    <property type="entry name" value="DEXDc"/>
    <property type="match status" value="1"/>
</dbReference>
<feature type="domain" description="Helicase ATP-binding" evidence="8">
    <location>
        <begin position="143"/>
        <end position="309"/>
    </location>
</feature>
<keyword evidence="1" id="KW-0479">Metal-binding</keyword>
<dbReference type="EMBL" id="JBBJCI010000084">
    <property type="protein sequence ID" value="KAK7249006.1"/>
    <property type="molecule type" value="Genomic_DNA"/>
</dbReference>
<dbReference type="InterPro" id="IPR000330">
    <property type="entry name" value="SNF2_N"/>
</dbReference>
<dbReference type="InterPro" id="IPR011011">
    <property type="entry name" value="Znf_FYVE_PHD"/>
</dbReference>
<keyword evidence="10" id="KW-0547">Nucleotide-binding</keyword>
<dbReference type="InterPro" id="IPR013083">
    <property type="entry name" value="Znf_RING/FYVE/PHD"/>
</dbReference>
<proteinExistence type="predicted"/>
<protein>
    <submittedName>
        <fullName evidence="10">Helicase</fullName>
    </submittedName>
</protein>
<gene>
    <name evidence="10" type="ORF">SO694_00043291</name>
</gene>
<evidence type="ECO:0000256" key="1">
    <source>
        <dbReference type="ARBA" id="ARBA00022723"/>
    </source>
</evidence>
<keyword evidence="10" id="KW-0347">Helicase</keyword>
<dbReference type="InterPro" id="IPR001965">
    <property type="entry name" value="Znf_PHD"/>
</dbReference>
<keyword evidence="4" id="KW-0862">Zinc</keyword>
<feature type="domain" description="PHD-type" evidence="7">
    <location>
        <begin position="4"/>
        <end position="55"/>
    </location>
</feature>
<comment type="caution">
    <text evidence="10">The sequence shown here is derived from an EMBL/GenBank/DDBJ whole genome shotgun (WGS) entry which is preliminary data.</text>
</comment>
<evidence type="ECO:0000259" key="8">
    <source>
        <dbReference type="PROSITE" id="PS51192"/>
    </source>
</evidence>
<evidence type="ECO:0000313" key="10">
    <source>
        <dbReference type="EMBL" id="KAK7249006.1"/>
    </source>
</evidence>
<dbReference type="CDD" id="cd18793">
    <property type="entry name" value="SF2_C_SNF"/>
    <property type="match status" value="1"/>
</dbReference>
<dbReference type="InterPro" id="IPR019786">
    <property type="entry name" value="Zinc_finger_PHD-type_CS"/>
</dbReference>
<sequence length="863" mass="93361">MAPRSWCEVCRGGADGGEELVACGDCPRRFHVECAGLRRAADAGAGWTCGLCGASDGADAAGRKKRVAFVRGEHKELKRRAARFFRNEKAKLAPFVEAKRLGALCGPKGAKDGPLEPFVIGNRESYVQAALRDYQVVGVNWFLERHALGVGGILGDEMGLGKTVQTLAFLGALKASGKPGPHLIVTPLAVLQNWVNEIKKFTPSLTVAKVHGSIAERERVLGDVDVASGAKDVYLTTYDTLLAEEAFFTEAFEFHVVVIDEGHRLKNATSKLARGLRRVPSPFRVLLTGTPLQNNLGELWALLQFVLPTALGDSKLDDERKLPKHRRPAGGFEGADDDAHLDLDRVSEARALLNACMLRRVKADVESTLLPKIEYVLKPPLFALQRALYRSFLQREGDDVAAALLTPQQLLQRVLQLAKVANHPKTLSLTYDREVAAAACRARQAVGAEFVTVSVDDALSDVAKARDRELRGLAGAGLVRSSGKLALLDRLLARKKAAGSRVLLFSQFTLTLDVLEEYCAAHHGDRGVGYLRLDGATGRIQREMDMRSFNASESKIFLYLISTRAGGQGINLATADTVVLYDTCWNPQVDLQAMDRAHRIGQRGQVTVYRLIARDTVEEKVHARAHQKLLLDALVMNGAPRELSDEGEAADLEKLDVTELWSILSAGAAAMFDPTAEQGEDPTDELLDKLIDDARPNDVRAVRVAEEPSAERPAADLAGTIFERDGAVASSSDDEGSDGGLRSAADLEADLKARGLPLTGLKLAIAGAGRRRALQELLELDARTTVFPEDGLNPCAADVPRLRREAAARSLVVRGGVDAGRLDLLRALVPALDAATAPPAGKRRRERKATKIYEPVHAGAAQE</sequence>
<dbReference type="PROSITE" id="PS50016">
    <property type="entry name" value="ZF_PHD_2"/>
    <property type="match status" value="1"/>
</dbReference>
<evidence type="ECO:0000256" key="6">
    <source>
        <dbReference type="SAM" id="MobiDB-lite"/>
    </source>
</evidence>
<feature type="compositionally biased region" description="Basic residues" evidence="6">
    <location>
        <begin position="841"/>
        <end position="850"/>
    </location>
</feature>
<dbReference type="InterPro" id="IPR014001">
    <property type="entry name" value="Helicase_ATP-bd"/>
</dbReference>
<dbReference type="PROSITE" id="PS51192">
    <property type="entry name" value="HELICASE_ATP_BIND_1"/>
    <property type="match status" value="1"/>
</dbReference>
<dbReference type="InterPro" id="IPR038718">
    <property type="entry name" value="SNF2-like_sf"/>
</dbReference>
<evidence type="ECO:0000259" key="7">
    <source>
        <dbReference type="PROSITE" id="PS50016"/>
    </source>
</evidence>
<keyword evidence="10" id="KW-0067">ATP-binding</keyword>
<evidence type="ECO:0000256" key="5">
    <source>
        <dbReference type="PROSITE-ProRule" id="PRU00146"/>
    </source>
</evidence>
<keyword evidence="3" id="KW-0378">Hydrolase</keyword>
<dbReference type="CDD" id="cd15489">
    <property type="entry name" value="PHD_SF"/>
    <property type="match status" value="1"/>
</dbReference>
<dbReference type="Gene3D" id="3.30.40.10">
    <property type="entry name" value="Zinc/RING finger domain, C3HC4 (zinc finger)"/>
    <property type="match status" value="1"/>
</dbReference>
<dbReference type="InterPro" id="IPR049730">
    <property type="entry name" value="SNF2/RAD54-like_C"/>
</dbReference>
<evidence type="ECO:0000313" key="11">
    <source>
        <dbReference type="Proteomes" id="UP001363151"/>
    </source>
</evidence>
<dbReference type="Pfam" id="PF00176">
    <property type="entry name" value="SNF2-rel_dom"/>
    <property type="match status" value="1"/>
</dbReference>
<dbReference type="PANTHER" id="PTHR10799">
    <property type="entry name" value="SNF2/RAD54 HELICASE FAMILY"/>
    <property type="match status" value="1"/>
</dbReference>
<dbReference type="SMART" id="SM00490">
    <property type="entry name" value="HELICc"/>
    <property type="match status" value="1"/>
</dbReference>
<dbReference type="GO" id="GO:0004386">
    <property type="term" value="F:helicase activity"/>
    <property type="evidence" value="ECO:0007669"/>
    <property type="project" value="UniProtKB-KW"/>
</dbReference>
<accession>A0ABR1G6S9</accession>
<dbReference type="InterPro" id="IPR027417">
    <property type="entry name" value="P-loop_NTPase"/>
</dbReference>
<dbReference type="InterPro" id="IPR019787">
    <property type="entry name" value="Znf_PHD-finger"/>
</dbReference>
<dbReference type="Gene3D" id="3.40.50.300">
    <property type="entry name" value="P-loop containing nucleotide triphosphate hydrolases"/>
    <property type="match status" value="1"/>
</dbReference>